<dbReference type="EMBL" id="NPKJ01000072">
    <property type="protein sequence ID" value="PAQ05462.1"/>
    <property type="molecule type" value="Genomic_DNA"/>
</dbReference>
<dbReference type="GO" id="GO:0003677">
    <property type="term" value="F:DNA binding"/>
    <property type="evidence" value="ECO:0007669"/>
    <property type="project" value="UniProtKB-KW"/>
</dbReference>
<comment type="caution">
    <text evidence="6">The sequence shown here is derived from an EMBL/GenBank/DDBJ whole genome shotgun (WGS) entry which is preliminary data.</text>
</comment>
<dbReference type="AlphaFoldDB" id="A0A271LBI6"/>
<feature type="domain" description="Transcriptional regulator LacI/GalR-like sensor" evidence="5">
    <location>
        <begin position="15"/>
        <end position="89"/>
    </location>
</feature>
<sequence length="92" mass="9778">MGFFKVVVGSFNETRRRTPRRPAWIKTDTKNGQSQKSAEAWGREAAARLFSGPQTPNAIFCGNDQIAGGACDALREIGLVVPANVAIVGSGT</sequence>
<keyword evidence="2" id="KW-0238">DNA-binding</keyword>
<evidence type="ECO:0000313" key="6">
    <source>
        <dbReference type="EMBL" id="PAQ05462.1"/>
    </source>
</evidence>
<dbReference type="InterPro" id="IPR046335">
    <property type="entry name" value="LacI/GalR-like_sensor"/>
</dbReference>
<evidence type="ECO:0000256" key="4">
    <source>
        <dbReference type="SAM" id="MobiDB-lite"/>
    </source>
</evidence>
<dbReference type="InterPro" id="IPR028082">
    <property type="entry name" value="Peripla_BP_I"/>
</dbReference>
<dbReference type="Gene3D" id="3.40.50.2300">
    <property type="match status" value="1"/>
</dbReference>
<dbReference type="Pfam" id="PF13377">
    <property type="entry name" value="Peripla_BP_3"/>
    <property type="match status" value="1"/>
</dbReference>
<proteinExistence type="predicted"/>
<evidence type="ECO:0000256" key="2">
    <source>
        <dbReference type="ARBA" id="ARBA00023125"/>
    </source>
</evidence>
<evidence type="ECO:0000313" key="7">
    <source>
        <dbReference type="Proteomes" id="UP000216442"/>
    </source>
</evidence>
<protein>
    <recommendedName>
        <fullName evidence="5">Transcriptional regulator LacI/GalR-like sensor domain-containing protein</fullName>
    </recommendedName>
</protein>
<evidence type="ECO:0000256" key="1">
    <source>
        <dbReference type="ARBA" id="ARBA00023015"/>
    </source>
</evidence>
<dbReference type="Proteomes" id="UP000216442">
    <property type="component" value="Unassembled WGS sequence"/>
</dbReference>
<dbReference type="OrthoDB" id="8433438at2"/>
<dbReference type="SUPFAM" id="SSF53822">
    <property type="entry name" value="Periplasmic binding protein-like I"/>
    <property type="match status" value="1"/>
</dbReference>
<keyword evidence="3" id="KW-0804">Transcription</keyword>
<name>A0A271LBI6_9HYPH</name>
<keyword evidence="7" id="KW-1185">Reference proteome</keyword>
<evidence type="ECO:0000259" key="5">
    <source>
        <dbReference type="Pfam" id="PF13377"/>
    </source>
</evidence>
<accession>A0A271LBI6</accession>
<dbReference type="RefSeq" id="WP_095496054.1">
    <property type="nucleotide sequence ID" value="NZ_NPKJ01000072.1"/>
</dbReference>
<feature type="region of interest" description="Disordered" evidence="4">
    <location>
        <begin position="17"/>
        <end position="38"/>
    </location>
</feature>
<gene>
    <name evidence="6" type="ORF">CIT26_30655</name>
</gene>
<reference evidence="6 7" key="1">
    <citation type="submission" date="2017-08" db="EMBL/GenBank/DDBJ databases">
        <title>Mesorhizobium wenxinae sp. nov., a novel rhizobial species isolated from root nodules of chickpea (Cicer arietinum L.).</title>
        <authorList>
            <person name="Zhang J."/>
        </authorList>
    </citation>
    <scope>NUCLEOTIDE SEQUENCE [LARGE SCALE GENOMIC DNA]</scope>
    <source>
        <strain evidence="6 7">SDW018</strain>
    </source>
</reference>
<keyword evidence="1" id="KW-0805">Transcription regulation</keyword>
<evidence type="ECO:0000256" key="3">
    <source>
        <dbReference type="ARBA" id="ARBA00023163"/>
    </source>
</evidence>
<organism evidence="6 7">
    <name type="scientific">Mesorhizobium temperatum</name>
    <dbReference type="NCBI Taxonomy" id="241416"/>
    <lineage>
        <taxon>Bacteria</taxon>
        <taxon>Pseudomonadati</taxon>
        <taxon>Pseudomonadota</taxon>
        <taxon>Alphaproteobacteria</taxon>
        <taxon>Hyphomicrobiales</taxon>
        <taxon>Phyllobacteriaceae</taxon>
        <taxon>Mesorhizobium</taxon>
    </lineage>
</organism>